<dbReference type="EMBL" id="JABSTQ010010700">
    <property type="protein sequence ID" value="KAG0418793.1"/>
    <property type="molecule type" value="Genomic_DNA"/>
</dbReference>
<sequence>MTAPQAQRGYDPEAMAWTTVSVNPIEEPPPGESLRHENLSKLGERRSRRRVKMARLLQPSITASSAQRSLRAAPLLSQNRKVFQCGELGEALNALLGEAAAAALTLLPSLEQNLIVTGTPHADVADRLLGDFQLASPKGSILMRGNLKQTDNVCKGVITVANHETTASLQHKIISRAGKIVDIRKYGTSNAAQLTFDGQTGPRYVHYNSEVALCGTVGHRADTCPNRNGENCGLCGQKVSVVEGVRACHETGRGQTGLTRTKLPSGSWESRPVTGFRRRRVFSESVIGEEGEGRYLPGAGKKRRECERRSGRGPRGQRQVFVEKRGATWATVATSGIVNSSATAGVNDLIITQPLMTVSLSVHHVDSLTQPTPPGHSGVVTKDGAPRQADLTETKQRAPPAGSDIKGQQAPPPPPHGAK</sequence>
<gene>
    <name evidence="1" type="ORF">HPB47_004584</name>
</gene>
<proteinExistence type="predicted"/>
<evidence type="ECO:0000313" key="2">
    <source>
        <dbReference type="Proteomes" id="UP000805193"/>
    </source>
</evidence>
<comment type="caution">
    <text evidence="1">The sequence shown here is derived from an EMBL/GenBank/DDBJ whole genome shotgun (WGS) entry which is preliminary data.</text>
</comment>
<protein>
    <submittedName>
        <fullName evidence="1">Uncharacterized protein</fullName>
    </submittedName>
</protein>
<reference evidence="1 2" key="1">
    <citation type="journal article" date="2020" name="Cell">
        <title>Large-Scale Comparative Analyses of Tick Genomes Elucidate Their Genetic Diversity and Vector Capacities.</title>
        <authorList>
            <consortium name="Tick Genome and Microbiome Consortium (TIGMIC)"/>
            <person name="Jia N."/>
            <person name="Wang J."/>
            <person name="Shi W."/>
            <person name="Du L."/>
            <person name="Sun Y."/>
            <person name="Zhan W."/>
            <person name="Jiang J.F."/>
            <person name="Wang Q."/>
            <person name="Zhang B."/>
            <person name="Ji P."/>
            <person name="Bell-Sakyi L."/>
            <person name="Cui X.M."/>
            <person name="Yuan T.T."/>
            <person name="Jiang B.G."/>
            <person name="Yang W.F."/>
            <person name="Lam T.T."/>
            <person name="Chang Q.C."/>
            <person name="Ding S.J."/>
            <person name="Wang X.J."/>
            <person name="Zhu J.G."/>
            <person name="Ruan X.D."/>
            <person name="Zhao L."/>
            <person name="Wei J.T."/>
            <person name="Ye R.Z."/>
            <person name="Que T.C."/>
            <person name="Du C.H."/>
            <person name="Zhou Y.H."/>
            <person name="Cheng J.X."/>
            <person name="Dai P.F."/>
            <person name="Guo W.B."/>
            <person name="Han X.H."/>
            <person name="Huang E.J."/>
            <person name="Li L.F."/>
            <person name="Wei W."/>
            <person name="Gao Y.C."/>
            <person name="Liu J.Z."/>
            <person name="Shao H.Z."/>
            <person name="Wang X."/>
            <person name="Wang C.C."/>
            <person name="Yang T.C."/>
            <person name="Huo Q.B."/>
            <person name="Li W."/>
            <person name="Chen H.Y."/>
            <person name="Chen S.E."/>
            <person name="Zhou L.G."/>
            <person name="Ni X.B."/>
            <person name="Tian J.H."/>
            <person name="Sheng Y."/>
            <person name="Liu T."/>
            <person name="Pan Y.S."/>
            <person name="Xia L.Y."/>
            <person name="Li J."/>
            <person name="Zhao F."/>
            <person name="Cao W.C."/>
        </authorList>
    </citation>
    <scope>NUCLEOTIDE SEQUENCE [LARGE SCALE GENOMIC DNA]</scope>
    <source>
        <strain evidence="1">Iper-2018</strain>
    </source>
</reference>
<keyword evidence="2" id="KW-1185">Reference proteome</keyword>
<accession>A0AC60PG82</accession>
<organism evidence="1 2">
    <name type="scientific">Ixodes persulcatus</name>
    <name type="common">Taiga tick</name>
    <dbReference type="NCBI Taxonomy" id="34615"/>
    <lineage>
        <taxon>Eukaryota</taxon>
        <taxon>Metazoa</taxon>
        <taxon>Ecdysozoa</taxon>
        <taxon>Arthropoda</taxon>
        <taxon>Chelicerata</taxon>
        <taxon>Arachnida</taxon>
        <taxon>Acari</taxon>
        <taxon>Parasitiformes</taxon>
        <taxon>Ixodida</taxon>
        <taxon>Ixodoidea</taxon>
        <taxon>Ixodidae</taxon>
        <taxon>Ixodinae</taxon>
        <taxon>Ixodes</taxon>
    </lineage>
</organism>
<name>A0AC60PG82_IXOPE</name>
<dbReference type="Proteomes" id="UP000805193">
    <property type="component" value="Unassembled WGS sequence"/>
</dbReference>
<evidence type="ECO:0000313" key="1">
    <source>
        <dbReference type="EMBL" id="KAG0418793.1"/>
    </source>
</evidence>